<keyword evidence="2" id="KW-1185">Reference proteome</keyword>
<accession>A0A517PKL0</accession>
<sequence>MLKQIAKSDGNNECLMKAASDAIAVQDAVNLIAIVGCFHRHLKAMRETGMSGDELNNHPVTICFISKLSSLCRMTVERETKAFGAIEKMANGETVQYEVIPI</sequence>
<dbReference type="RefSeq" id="WP_145181867.1">
    <property type="nucleotide sequence ID" value="NZ_CP036266.1"/>
</dbReference>
<evidence type="ECO:0000313" key="1">
    <source>
        <dbReference type="EMBL" id="QDT19881.1"/>
    </source>
</evidence>
<protein>
    <submittedName>
        <fullName evidence="1">Uncharacterized protein</fullName>
    </submittedName>
</protein>
<dbReference type="OrthoDB" id="279205at2"/>
<evidence type="ECO:0000313" key="2">
    <source>
        <dbReference type="Proteomes" id="UP000320421"/>
    </source>
</evidence>
<proteinExistence type="predicted"/>
<dbReference type="Proteomes" id="UP000320421">
    <property type="component" value="Chromosome"/>
</dbReference>
<dbReference type="EMBL" id="CP036266">
    <property type="protein sequence ID" value="QDT19881.1"/>
    <property type="molecule type" value="Genomic_DNA"/>
</dbReference>
<gene>
    <name evidence="1" type="ORF">HG66A1_16490</name>
</gene>
<organism evidence="1 2">
    <name type="scientific">Gimesia chilikensis</name>
    <dbReference type="NCBI Taxonomy" id="2605989"/>
    <lineage>
        <taxon>Bacteria</taxon>
        <taxon>Pseudomonadati</taxon>
        <taxon>Planctomycetota</taxon>
        <taxon>Planctomycetia</taxon>
        <taxon>Planctomycetales</taxon>
        <taxon>Planctomycetaceae</taxon>
        <taxon>Gimesia</taxon>
    </lineage>
</organism>
<name>A0A517PKL0_9PLAN</name>
<reference evidence="1 2" key="1">
    <citation type="submission" date="2019-02" db="EMBL/GenBank/DDBJ databases">
        <title>Deep-cultivation of Planctomycetes and their phenomic and genomic characterization uncovers novel biology.</title>
        <authorList>
            <person name="Wiegand S."/>
            <person name="Jogler M."/>
            <person name="Boedeker C."/>
            <person name="Pinto D."/>
            <person name="Vollmers J."/>
            <person name="Rivas-Marin E."/>
            <person name="Kohn T."/>
            <person name="Peeters S.H."/>
            <person name="Heuer A."/>
            <person name="Rast P."/>
            <person name="Oberbeckmann S."/>
            <person name="Bunk B."/>
            <person name="Jeske O."/>
            <person name="Meyerdierks A."/>
            <person name="Storesund J.E."/>
            <person name="Kallscheuer N."/>
            <person name="Luecker S."/>
            <person name="Lage O.M."/>
            <person name="Pohl T."/>
            <person name="Merkel B.J."/>
            <person name="Hornburger P."/>
            <person name="Mueller R.-W."/>
            <person name="Bruemmer F."/>
            <person name="Labrenz M."/>
            <person name="Spormann A.M."/>
            <person name="Op den Camp H."/>
            <person name="Overmann J."/>
            <person name="Amann R."/>
            <person name="Jetten M.S.M."/>
            <person name="Mascher T."/>
            <person name="Medema M.H."/>
            <person name="Devos D.P."/>
            <person name="Kaster A.-K."/>
            <person name="Ovreas L."/>
            <person name="Rohde M."/>
            <person name="Galperin M.Y."/>
            <person name="Jogler C."/>
        </authorList>
    </citation>
    <scope>NUCLEOTIDE SEQUENCE [LARGE SCALE GENOMIC DNA]</scope>
    <source>
        <strain evidence="1 2">HG66A1</strain>
    </source>
</reference>
<dbReference type="AlphaFoldDB" id="A0A517PKL0"/>